<feature type="compositionally biased region" description="Basic and acidic residues" evidence="6">
    <location>
        <begin position="513"/>
        <end position="523"/>
    </location>
</feature>
<dbReference type="Pfam" id="PF20684">
    <property type="entry name" value="Fung_rhodopsin"/>
    <property type="match status" value="1"/>
</dbReference>
<dbReference type="InterPro" id="IPR052337">
    <property type="entry name" value="SAT4-like"/>
</dbReference>
<dbReference type="EMBL" id="JAVHNQ010000003">
    <property type="protein sequence ID" value="KAK6352912.1"/>
    <property type="molecule type" value="Genomic_DNA"/>
</dbReference>
<comment type="caution">
    <text evidence="9">The sequence shown here is derived from an EMBL/GenBank/DDBJ whole genome shotgun (WGS) entry which is preliminary data.</text>
</comment>
<comment type="subcellular location">
    <subcellularLocation>
        <location evidence="1">Membrane</location>
        <topology evidence="1">Multi-pass membrane protein</topology>
    </subcellularLocation>
</comment>
<keyword evidence="4 7" id="KW-0472">Membrane</keyword>
<gene>
    <name evidence="9" type="ORF">TWF696_004909</name>
</gene>
<feature type="transmembrane region" description="Helical" evidence="7">
    <location>
        <begin position="245"/>
        <end position="265"/>
    </location>
</feature>
<dbReference type="PANTHER" id="PTHR33048">
    <property type="entry name" value="PTH11-LIKE INTEGRAL MEMBRANE PROTEIN (AFU_ORTHOLOGUE AFUA_5G11245)"/>
    <property type="match status" value="1"/>
</dbReference>
<feature type="transmembrane region" description="Helical" evidence="7">
    <location>
        <begin position="98"/>
        <end position="120"/>
    </location>
</feature>
<dbReference type="AlphaFoldDB" id="A0AAV9UZ50"/>
<sequence length="523" mass="58429">MPSEFTQYSLNVCYPLSLVLLLLRLGLRKWRKERWNHGDTWSLLAMLFIVTRLIIMNIAMAYGSVLYAATSEQQFKSQKEGLTQDAIDKIVIGSKMNIAGRIILVSLLWSLKFMVFDFLWRIIRKLPYERPITITYLAALVSTWLAALIVIFIECRPFTKYWQISPDPGQCIQGNVWLITYEIGNLITDLMLLALPFPLLFMARVPWKKRIRLCAVFSLGFFLVATCVIRMTQGLMHGNFQPQRGMWASIEVLIATVVACGPSMYCTLRRGRDRNTVTSGSTTLRGTRPTASPSGSGMGSASGLCAESKEVLENTAGESRIGLTRNSSGSTNAGSGYYQPRPRPSSGWSAGSNERHRKMSVASRDLSANSRHSSVSSRHGRPISRQSSHAGFNLDISTLEGDIHMAGTDARRNSAISSVGSHNSDRDLESIGELIDEKGEGLGQLQGDEEEFERFWIIDEERDTGTGDLAEMVVQATWTQFNETDDATERDLQDDFDPAGEEPHQDPMMLGLESEKFRSSDFF</sequence>
<dbReference type="GO" id="GO:0016020">
    <property type="term" value="C:membrane"/>
    <property type="evidence" value="ECO:0007669"/>
    <property type="project" value="UniProtKB-SubCell"/>
</dbReference>
<name>A0AAV9UZ50_9PEZI</name>
<accession>A0AAV9UZ50</accession>
<evidence type="ECO:0000256" key="6">
    <source>
        <dbReference type="SAM" id="MobiDB-lite"/>
    </source>
</evidence>
<evidence type="ECO:0000259" key="8">
    <source>
        <dbReference type="Pfam" id="PF20684"/>
    </source>
</evidence>
<organism evidence="9 10">
    <name type="scientific">Orbilia brochopaga</name>
    <dbReference type="NCBI Taxonomy" id="3140254"/>
    <lineage>
        <taxon>Eukaryota</taxon>
        <taxon>Fungi</taxon>
        <taxon>Dikarya</taxon>
        <taxon>Ascomycota</taxon>
        <taxon>Pezizomycotina</taxon>
        <taxon>Orbiliomycetes</taxon>
        <taxon>Orbiliales</taxon>
        <taxon>Orbiliaceae</taxon>
        <taxon>Orbilia</taxon>
    </lineage>
</organism>
<dbReference type="Proteomes" id="UP001375240">
    <property type="component" value="Unassembled WGS sequence"/>
</dbReference>
<reference evidence="9 10" key="1">
    <citation type="submission" date="2019-10" db="EMBL/GenBank/DDBJ databases">
        <authorList>
            <person name="Palmer J.M."/>
        </authorList>
    </citation>
    <scope>NUCLEOTIDE SEQUENCE [LARGE SCALE GENOMIC DNA]</scope>
    <source>
        <strain evidence="9 10">TWF696</strain>
    </source>
</reference>
<evidence type="ECO:0000256" key="3">
    <source>
        <dbReference type="ARBA" id="ARBA00022989"/>
    </source>
</evidence>
<feature type="transmembrane region" description="Helical" evidence="7">
    <location>
        <begin position="43"/>
        <end position="69"/>
    </location>
</feature>
<evidence type="ECO:0000313" key="10">
    <source>
        <dbReference type="Proteomes" id="UP001375240"/>
    </source>
</evidence>
<feature type="transmembrane region" description="Helical" evidence="7">
    <location>
        <begin position="213"/>
        <end position="233"/>
    </location>
</feature>
<evidence type="ECO:0000256" key="7">
    <source>
        <dbReference type="SAM" id="Phobius"/>
    </source>
</evidence>
<evidence type="ECO:0000256" key="2">
    <source>
        <dbReference type="ARBA" id="ARBA00022692"/>
    </source>
</evidence>
<feature type="compositionally biased region" description="Polar residues" evidence="6">
    <location>
        <begin position="276"/>
        <end position="285"/>
    </location>
</feature>
<dbReference type="InterPro" id="IPR049326">
    <property type="entry name" value="Rhodopsin_dom_fungi"/>
</dbReference>
<dbReference type="PANTHER" id="PTHR33048:SF166">
    <property type="entry name" value="PTH11-LIKE INTEGRAL MEMBRANE PROTEIN"/>
    <property type="match status" value="1"/>
</dbReference>
<feature type="transmembrane region" description="Helical" evidence="7">
    <location>
        <begin position="132"/>
        <end position="153"/>
    </location>
</feature>
<feature type="region of interest" description="Disordered" evidence="6">
    <location>
        <begin position="482"/>
        <end position="523"/>
    </location>
</feature>
<protein>
    <recommendedName>
        <fullName evidence="8">Rhodopsin domain-containing protein</fullName>
    </recommendedName>
</protein>
<feature type="region of interest" description="Disordered" evidence="6">
    <location>
        <begin position="315"/>
        <end position="389"/>
    </location>
</feature>
<feature type="transmembrane region" description="Helical" evidence="7">
    <location>
        <begin position="6"/>
        <end position="23"/>
    </location>
</feature>
<feature type="transmembrane region" description="Helical" evidence="7">
    <location>
        <begin position="183"/>
        <end position="201"/>
    </location>
</feature>
<evidence type="ECO:0000313" key="9">
    <source>
        <dbReference type="EMBL" id="KAK6352912.1"/>
    </source>
</evidence>
<feature type="compositionally biased region" description="Low complexity" evidence="6">
    <location>
        <begin position="291"/>
        <end position="303"/>
    </location>
</feature>
<feature type="compositionally biased region" description="Polar residues" evidence="6">
    <location>
        <begin position="324"/>
        <end position="334"/>
    </location>
</feature>
<evidence type="ECO:0000256" key="1">
    <source>
        <dbReference type="ARBA" id="ARBA00004141"/>
    </source>
</evidence>
<feature type="domain" description="Rhodopsin" evidence="8">
    <location>
        <begin position="23"/>
        <end position="269"/>
    </location>
</feature>
<evidence type="ECO:0000256" key="4">
    <source>
        <dbReference type="ARBA" id="ARBA00023136"/>
    </source>
</evidence>
<proteinExistence type="inferred from homology"/>
<keyword evidence="2 7" id="KW-0812">Transmembrane</keyword>
<comment type="similarity">
    <text evidence="5">Belongs to the SAT4 family.</text>
</comment>
<feature type="region of interest" description="Disordered" evidence="6">
    <location>
        <begin position="275"/>
        <end position="303"/>
    </location>
</feature>
<keyword evidence="3 7" id="KW-1133">Transmembrane helix</keyword>
<evidence type="ECO:0000256" key="5">
    <source>
        <dbReference type="ARBA" id="ARBA00038359"/>
    </source>
</evidence>
<keyword evidence="10" id="KW-1185">Reference proteome</keyword>